<dbReference type="Proteomes" id="UP001500483">
    <property type="component" value="Unassembled WGS sequence"/>
</dbReference>
<name>A0ABP6RT09_9PSEU</name>
<evidence type="ECO:0000313" key="1">
    <source>
        <dbReference type="EMBL" id="GAA3357730.1"/>
    </source>
</evidence>
<proteinExistence type="predicted"/>
<comment type="caution">
    <text evidence="1">The sequence shown here is derived from an EMBL/GenBank/DDBJ whole genome shotgun (WGS) entry which is preliminary data.</text>
</comment>
<dbReference type="EMBL" id="BAAAYK010000038">
    <property type="protein sequence ID" value="GAA3357730.1"/>
    <property type="molecule type" value="Genomic_DNA"/>
</dbReference>
<organism evidence="1 2">
    <name type="scientific">Saccharopolyspora gregorii</name>
    <dbReference type="NCBI Taxonomy" id="33914"/>
    <lineage>
        <taxon>Bacteria</taxon>
        <taxon>Bacillati</taxon>
        <taxon>Actinomycetota</taxon>
        <taxon>Actinomycetes</taxon>
        <taxon>Pseudonocardiales</taxon>
        <taxon>Pseudonocardiaceae</taxon>
        <taxon>Saccharopolyspora</taxon>
    </lineage>
</organism>
<evidence type="ECO:0000313" key="2">
    <source>
        <dbReference type="Proteomes" id="UP001500483"/>
    </source>
</evidence>
<gene>
    <name evidence="1" type="ORF">GCM10020366_26960</name>
</gene>
<dbReference type="RefSeq" id="WP_344926703.1">
    <property type="nucleotide sequence ID" value="NZ_BAAAYK010000038.1"/>
</dbReference>
<reference evidence="2" key="1">
    <citation type="journal article" date="2019" name="Int. J. Syst. Evol. Microbiol.">
        <title>The Global Catalogue of Microorganisms (GCM) 10K type strain sequencing project: providing services to taxonomists for standard genome sequencing and annotation.</title>
        <authorList>
            <consortium name="The Broad Institute Genomics Platform"/>
            <consortium name="The Broad Institute Genome Sequencing Center for Infectious Disease"/>
            <person name="Wu L."/>
            <person name="Ma J."/>
        </authorList>
    </citation>
    <scope>NUCLEOTIDE SEQUENCE [LARGE SCALE GENOMIC DNA]</scope>
    <source>
        <strain evidence="2">JCM 9687</strain>
    </source>
</reference>
<protein>
    <submittedName>
        <fullName evidence="1">Uncharacterized protein</fullName>
    </submittedName>
</protein>
<sequence length="146" mass="15951">MSPETADFVRSSLERRYPGIGDRAEAGAVATPVTRHRCTGTLDGSILAWKSFGEAGDLVARLVDRGRMRSPGWRGFSITGQRVGGGGLIRAASSGRFAAQFRCAELGVPFRAWESDQRQRPWEPGMLGELPLLDRNRVRHDGRGQG</sequence>
<keyword evidence="2" id="KW-1185">Reference proteome</keyword>
<accession>A0ABP6RT09</accession>